<dbReference type="InterPro" id="IPR043130">
    <property type="entry name" value="CDP-OH_PTrfase_TM_dom"/>
</dbReference>
<evidence type="ECO:0000313" key="17">
    <source>
        <dbReference type="EMBL" id="GGB58131.1"/>
    </source>
</evidence>
<evidence type="ECO:0000256" key="2">
    <source>
        <dbReference type="ARBA" id="ARBA00005042"/>
    </source>
</evidence>
<comment type="caution">
    <text evidence="17">The sequence shown here is derived from an EMBL/GenBank/DDBJ whole genome shotgun (WGS) entry which is preliminary data.</text>
</comment>
<keyword evidence="9 16" id="KW-1133">Transmembrane helix</keyword>
<proteinExistence type="inferred from homology"/>
<sequence length="202" mass="21857">MAGGLRQLPNLITTARILTVPVIVWLVLRGFMTEAFWLFLVAGASDAVDGWIARRFDARTRLGTWLDPLADKLLISGTFVALGWQNWLPVWLVMAVVFRDLMIVGGVMLGQTVGQPLAISPSRTSKVNTTAQIAMALAVLAMAGALLPGDAVLNHRHWQTVIDLLMVVVAATTALSGMGYLVRWLRHAGRHDDTPGDQPPGA</sequence>
<evidence type="ECO:0000256" key="6">
    <source>
        <dbReference type="ARBA" id="ARBA00022516"/>
    </source>
</evidence>
<keyword evidence="18" id="KW-1185">Reference proteome</keyword>
<keyword evidence="13" id="KW-1208">Phospholipid metabolism</keyword>
<feature type="transmembrane region" description="Helical" evidence="16">
    <location>
        <begin position="161"/>
        <end position="182"/>
    </location>
</feature>
<keyword evidence="10" id="KW-0443">Lipid metabolism</keyword>
<evidence type="ECO:0000256" key="7">
    <source>
        <dbReference type="ARBA" id="ARBA00022679"/>
    </source>
</evidence>
<evidence type="ECO:0000256" key="9">
    <source>
        <dbReference type="ARBA" id="ARBA00022989"/>
    </source>
</evidence>
<name>A0ABQ1J257_9PROT</name>
<evidence type="ECO:0000256" key="8">
    <source>
        <dbReference type="ARBA" id="ARBA00022692"/>
    </source>
</evidence>
<dbReference type="InterPro" id="IPR000462">
    <property type="entry name" value="CDP-OH_P_trans"/>
</dbReference>
<comment type="pathway">
    <text evidence="2">Phospholipid metabolism; phosphatidylglycerol biosynthesis; phosphatidylglycerol from CDP-diacylglycerol: step 1/2.</text>
</comment>
<evidence type="ECO:0000256" key="4">
    <source>
        <dbReference type="ARBA" id="ARBA00013170"/>
    </source>
</evidence>
<evidence type="ECO:0000256" key="15">
    <source>
        <dbReference type="RuleBase" id="RU003750"/>
    </source>
</evidence>
<keyword evidence="6" id="KW-0444">Lipid biosynthesis</keyword>
<accession>A0ABQ1J257</accession>
<comment type="catalytic activity">
    <reaction evidence="14">
        <text>a CDP-1,2-diacyl-sn-glycerol + sn-glycerol 3-phosphate = a 1,2-diacyl-sn-glycero-3-phospho-(1'-sn-glycero-3'-phosphate) + CMP + H(+)</text>
        <dbReference type="Rhea" id="RHEA:12593"/>
        <dbReference type="ChEBI" id="CHEBI:15378"/>
        <dbReference type="ChEBI" id="CHEBI:57597"/>
        <dbReference type="ChEBI" id="CHEBI:58332"/>
        <dbReference type="ChEBI" id="CHEBI:60110"/>
        <dbReference type="ChEBI" id="CHEBI:60377"/>
        <dbReference type="EC" id="2.7.8.5"/>
    </reaction>
</comment>
<evidence type="ECO:0000256" key="11">
    <source>
        <dbReference type="ARBA" id="ARBA00023136"/>
    </source>
</evidence>
<organism evidence="17 18">
    <name type="scientific">Tistrella bauzanensis</name>
    <dbReference type="NCBI Taxonomy" id="657419"/>
    <lineage>
        <taxon>Bacteria</taxon>
        <taxon>Pseudomonadati</taxon>
        <taxon>Pseudomonadota</taxon>
        <taxon>Alphaproteobacteria</taxon>
        <taxon>Geminicoccales</taxon>
        <taxon>Geminicoccaceae</taxon>
        <taxon>Tistrella</taxon>
    </lineage>
</organism>
<evidence type="ECO:0000256" key="14">
    <source>
        <dbReference type="ARBA" id="ARBA00048586"/>
    </source>
</evidence>
<dbReference type="PANTHER" id="PTHR14269">
    <property type="entry name" value="CDP-DIACYLGLYCEROL--GLYCEROL-3-PHOSPHATE 3-PHOSPHATIDYLTRANSFERASE-RELATED"/>
    <property type="match status" value="1"/>
</dbReference>
<feature type="transmembrane region" description="Helical" evidence="16">
    <location>
        <begin position="131"/>
        <end position="149"/>
    </location>
</feature>
<dbReference type="Gene3D" id="1.20.120.1760">
    <property type="match status" value="1"/>
</dbReference>
<dbReference type="InterPro" id="IPR048254">
    <property type="entry name" value="CDP_ALCOHOL_P_TRANSF_CS"/>
</dbReference>
<comment type="subcellular location">
    <subcellularLocation>
        <location evidence="1">Membrane</location>
        <topology evidence="1">Multi-pass membrane protein</topology>
    </subcellularLocation>
</comment>
<keyword evidence="12" id="KW-0594">Phospholipid biosynthesis</keyword>
<feature type="transmembrane region" description="Helical" evidence="16">
    <location>
        <begin position="90"/>
        <end position="110"/>
    </location>
</feature>
<protein>
    <recommendedName>
        <fullName evidence="5">CDP-diacylglycerol--glycerol-3-phosphate 3-phosphatidyltransferase</fullName>
        <ecNumber evidence="4">2.7.8.5</ecNumber>
    </recommendedName>
</protein>
<dbReference type="PANTHER" id="PTHR14269:SF60">
    <property type="entry name" value="CARDIOLIPIN SYNTHASE (CMP-FORMING)"/>
    <property type="match status" value="1"/>
</dbReference>
<dbReference type="PIRSF" id="PIRSF000847">
    <property type="entry name" value="Phos_ph_gly_syn"/>
    <property type="match status" value="1"/>
</dbReference>
<evidence type="ECO:0000313" key="18">
    <source>
        <dbReference type="Proteomes" id="UP000603352"/>
    </source>
</evidence>
<dbReference type="RefSeq" id="WP_188581917.1">
    <property type="nucleotide sequence ID" value="NZ_BMDZ01000076.1"/>
</dbReference>
<keyword evidence="7 15" id="KW-0808">Transferase</keyword>
<keyword evidence="11 16" id="KW-0472">Membrane</keyword>
<dbReference type="Pfam" id="PF01066">
    <property type="entry name" value="CDP-OH_P_transf"/>
    <property type="match status" value="1"/>
</dbReference>
<reference evidence="18" key="1">
    <citation type="journal article" date="2019" name="Int. J. Syst. Evol. Microbiol.">
        <title>The Global Catalogue of Microorganisms (GCM) 10K type strain sequencing project: providing services to taxonomists for standard genome sequencing and annotation.</title>
        <authorList>
            <consortium name="The Broad Institute Genomics Platform"/>
            <consortium name="The Broad Institute Genome Sequencing Center for Infectious Disease"/>
            <person name="Wu L."/>
            <person name="Ma J."/>
        </authorList>
    </citation>
    <scope>NUCLEOTIDE SEQUENCE [LARGE SCALE GENOMIC DNA]</scope>
    <source>
        <strain evidence="18">CGMCC 1.10188</strain>
    </source>
</reference>
<evidence type="ECO:0000256" key="5">
    <source>
        <dbReference type="ARBA" id="ARBA00014944"/>
    </source>
</evidence>
<evidence type="ECO:0000256" key="13">
    <source>
        <dbReference type="ARBA" id="ARBA00023264"/>
    </source>
</evidence>
<dbReference type="EMBL" id="BMDZ01000076">
    <property type="protein sequence ID" value="GGB58131.1"/>
    <property type="molecule type" value="Genomic_DNA"/>
</dbReference>
<dbReference type="PROSITE" id="PS00379">
    <property type="entry name" value="CDP_ALCOHOL_P_TRANSF"/>
    <property type="match status" value="1"/>
</dbReference>
<evidence type="ECO:0000256" key="3">
    <source>
        <dbReference type="ARBA" id="ARBA00010441"/>
    </source>
</evidence>
<dbReference type="InterPro" id="IPR050324">
    <property type="entry name" value="CDP-alcohol_PTase-I"/>
</dbReference>
<keyword evidence="8 16" id="KW-0812">Transmembrane</keyword>
<evidence type="ECO:0000256" key="1">
    <source>
        <dbReference type="ARBA" id="ARBA00004141"/>
    </source>
</evidence>
<dbReference type="Proteomes" id="UP000603352">
    <property type="component" value="Unassembled WGS sequence"/>
</dbReference>
<evidence type="ECO:0000256" key="10">
    <source>
        <dbReference type="ARBA" id="ARBA00023098"/>
    </source>
</evidence>
<gene>
    <name evidence="17" type="ORF">GCM10011505_43740</name>
</gene>
<dbReference type="InterPro" id="IPR004570">
    <property type="entry name" value="Phosphatidylglycerol_P_synth"/>
</dbReference>
<evidence type="ECO:0000256" key="12">
    <source>
        <dbReference type="ARBA" id="ARBA00023209"/>
    </source>
</evidence>
<comment type="similarity">
    <text evidence="3 15">Belongs to the CDP-alcohol phosphatidyltransferase class-I family.</text>
</comment>
<dbReference type="EC" id="2.7.8.5" evidence="4"/>
<evidence type="ECO:0000256" key="16">
    <source>
        <dbReference type="SAM" id="Phobius"/>
    </source>
</evidence>